<dbReference type="GO" id="GO:0003677">
    <property type="term" value="F:DNA binding"/>
    <property type="evidence" value="ECO:0007669"/>
    <property type="project" value="UniProtKB-KW"/>
</dbReference>
<evidence type="ECO:0000256" key="1">
    <source>
        <dbReference type="ARBA" id="ARBA00022908"/>
    </source>
</evidence>
<dbReference type="Pfam" id="PF07508">
    <property type="entry name" value="Recombinase"/>
    <property type="match status" value="1"/>
</dbReference>
<dbReference type="InterPro" id="IPR006119">
    <property type="entry name" value="Resolv_N"/>
</dbReference>
<feature type="domain" description="Recombinase" evidence="5">
    <location>
        <begin position="156"/>
        <end position="286"/>
    </location>
</feature>
<evidence type="ECO:0000313" key="6">
    <source>
        <dbReference type="EMBL" id="SUI46214.1"/>
    </source>
</evidence>
<dbReference type="PROSITE" id="PS00398">
    <property type="entry name" value="RECOMBINASES_2"/>
    <property type="match status" value="1"/>
</dbReference>
<proteinExistence type="predicted"/>
<dbReference type="InterPro" id="IPR038109">
    <property type="entry name" value="DNA_bind_recomb_sf"/>
</dbReference>
<dbReference type="SUPFAM" id="SSF53041">
    <property type="entry name" value="Resolvase-like"/>
    <property type="match status" value="1"/>
</dbReference>
<dbReference type="CDD" id="cd00338">
    <property type="entry name" value="Ser_Recombinase"/>
    <property type="match status" value="1"/>
</dbReference>
<dbReference type="AlphaFoldDB" id="A0A379YJY2"/>
<evidence type="ECO:0000313" key="7">
    <source>
        <dbReference type="Proteomes" id="UP000254069"/>
    </source>
</evidence>
<dbReference type="Gene3D" id="3.40.50.1390">
    <property type="entry name" value="Resolvase, N-terminal catalytic domain"/>
    <property type="match status" value="1"/>
</dbReference>
<dbReference type="SMART" id="SM00857">
    <property type="entry name" value="Resolvase"/>
    <property type="match status" value="1"/>
</dbReference>
<dbReference type="PANTHER" id="PTHR30461:SF23">
    <property type="entry name" value="DNA RECOMBINASE-RELATED"/>
    <property type="match status" value="1"/>
</dbReference>
<dbReference type="Gene3D" id="3.90.1750.20">
    <property type="entry name" value="Putative Large Serine Recombinase, Chain B, Domain 2"/>
    <property type="match status" value="1"/>
</dbReference>
<dbReference type="InterPro" id="IPR050639">
    <property type="entry name" value="SSR_resolvase"/>
</dbReference>
<dbReference type="PROSITE" id="PS51736">
    <property type="entry name" value="RECOMBINASES_3"/>
    <property type="match status" value="1"/>
</dbReference>
<evidence type="ECO:0000256" key="2">
    <source>
        <dbReference type="ARBA" id="ARBA00023125"/>
    </source>
</evidence>
<keyword evidence="7" id="KW-1185">Reference proteome</keyword>
<name>A0A379YJY2_9GAMM</name>
<dbReference type="Proteomes" id="UP000254069">
    <property type="component" value="Unassembled WGS sequence"/>
</dbReference>
<sequence>MGGDSIQRQIASATAWSERNGIPLSDVVYRDLGISAFKKVDRPGLRQLTESIRAGIIRQGDYILLERLDRLSRKDLDIAQEEIKSILRMGVNVVAIEDNLELTPESVNDAQALIRIIILAENAHRQSREKSERIKAAYASARQRARDGKAVKRRLPCWLEVKEDTYTFHPVYLPIVQRIIELRHAGRGYSSIAKTLNAEGLPGRIGKSGSGTSKGWTGGSVREIVTSRALYGFYQPHITVEKERDDGTTKRVLQPDGDPIVDHYPPVIGYREWLAIQPTVTAKNRVPAGGYNKTDRLSGVARCAVCGGRVALRIYRRPSKKEGVKEYRHWVCVAGYSSGTCPVTRAFPDLDLMIIKSIGHLEVVSTPVPSTCSTSAVDSIRATIDANKERAEQLKSLLVDPEGGDVGFVYNALSTLQARIKELEAELEQLEKVEVDGCGNTTQEDIDRLAGYVDDVELFNHELRKIISAIRVQHFGKKGFRGVIEQVNGRRVGFVLTAPENPKRGHAKERIEFFARGLGIPEPDVELFPWETEQDD</sequence>
<evidence type="ECO:0000259" key="4">
    <source>
        <dbReference type="PROSITE" id="PS51736"/>
    </source>
</evidence>
<protein>
    <submittedName>
        <fullName evidence="6">Resolvase, N terminal domain</fullName>
    </submittedName>
</protein>
<evidence type="ECO:0000259" key="5">
    <source>
        <dbReference type="PROSITE" id="PS51737"/>
    </source>
</evidence>
<reference evidence="6 7" key="1">
    <citation type="submission" date="2018-06" db="EMBL/GenBank/DDBJ databases">
        <authorList>
            <consortium name="Pathogen Informatics"/>
            <person name="Doyle S."/>
        </authorList>
    </citation>
    <scope>NUCLEOTIDE SEQUENCE [LARGE SCALE GENOMIC DNA]</scope>
    <source>
        <strain evidence="6 7">NCTC10738</strain>
    </source>
</reference>
<dbReference type="GO" id="GO:0000150">
    <property type="term" value="F:DNA strand exchange activity"/>
    <property type="evidence" value="ECO:0007669"/>
    <property type="project" value="InterPro"/>
</dbReference>
<organism evidence="6 7">
    <name type="scientific">Shewanella algae</name>
    <dbReference type="NCBI Taxonomy" id="38313"/>
    <lineage>
        <taxon>Bacteria</taxon>
        <taxon>Pseudomonadati</taxon>
        <taxon>Pseudomonadota</taxon>
        <taxon>Gammaproteobacteria</taxon>
        <taxon>Alteromonadales</taxon>
        <taxon>Shewanellaceae</taxon>
        <taxon>Shewanella</taxon>
    </lineage>
</organism>
<accession>A0A379YJY2</accession>
<dbReference type="EMBL" id="UGYO01000001">
    <property type="protein sequence ID" value="SUI46214.1"/>
    <property type="molecule type" value="Genomic_DNA"/>
</dbReference>
<keyword evidence="3" id="KW-0233">DNA recombination</keyword>
<dbReference type="Pfam" id="PF00239">
    <property type="entry name" value="Resolvase"/>
    <property type="match status" value="1"/>
</dbReference>
<feature type="domain" description="Resolvase/invertase-type recombinase catalytic" evidence="4">
    <location>
        <begin position="1"/>
        <end position="145"/>
    </location>
</feature>
<dbReference type="PANTHER" id="PTHR30461">
    <property type="entry name" value="DNA-INVERTASE FROM LAMBDOID PROPHAGE"/>
    <property type="match status" value="1"/>
</dbReference>
<dbReference type="InterPro" id="IPR006118">
    <property type="entry name" value="Recombinase_CS"/>
</dbReference>
<gene>
    <name evidence="6" type="ORF">NCTC10738_00156</name>
</gene>
<dbReference type="GO" id="GO:0015074">
    <property type="term" value="P:DNA integration"/>
    <property type="evidence" value="ECO:0007669"/>
    <property type="project" value="UniProtKB-KW"/>
</dbReference>
<keyword evidence="2" id="KW-0238">DNA-binding</keyword>
<evidence type="ECO:0000256" key="3">
    <source>
        <dbReference type="ARBA" id="ARBA00023172"/>
    </source>
</evidence>
<keyword evidence="1" id="KW-0229">DNA integration</keyword>
<dbReference type="InterPro" id="IPR036162">
    <property type="entry name" value="Resolvase-like_N_sf"/>
</dbReference>
<dbReference type="InterPro" id="IPR011109">
    <property type="entry name" value="DNA_bind_recombinase_dom"/>
</dbReference>
<dbReference type="PROSITE" id="PS51737">
    <property type="entry name" value="RECOMBINASE_DNA_BIND"/>
    <property type="match status" value="1"/>
</dbReference>